<sequence length="156" mass="16395">MAPALSPAAGTINGLKHNRPLAGLYWGADVTIRTRPREFANFDISTWTWRLHYHNNVAGSTPRVPSASGCGHSDNTAAPVVTNLASSASGCGHLDDTAAPVVTNLACAICLLNWPNASGLIDLSNASSILNSHKPHIPAIWSPDSHLDRSNGLLDA</sequence>
<gene>
    <name evidence="1" type="ORF">PCASD_21787</name>
</gene>
<name>A0A2N5SXN5_9BASI</name>
<dbReference type="AlphaFoldDB" id="A0A2N5SXN5"/>
<accession>A0A2N5SXN5</accession>
<dbReference type="EMBL" id="PGCI01000741">
    <property type="protein sequence ID" value="PLW17982.1"/>
    <property type="molecule type" value="Genomic_DNA"/>
</dbReference>
<dbReference type="Proteomes" id="UP000235392">
    <property type="component" value="Unassembled WGS sequence"/>
</dbReference>
<organism evidence="1 2">
    <name type="scientific">Puccinia coronata f. sp. avenae</name>
    <dbReference type="NCBI Taxonomy" id="200324"/>
    <lineage>
        <taxon>Eukaryota</taxon>
        <taxon>Fungi</taxon>
        <taxon>Dikarya</taxon>
        <taxon>Basidiomycota</taxon>
        <taxon>Pucciniomycotina</taxon>
        <taxon>Pucciniomycetes</taxon>
        <taxon>Pucciniales</taxon>
        <taxon>Pucciniaceae</taxon>
        <taxon>Puccinia</taxon>
    </lineage>
</organism>
<reference evidence="1 2" key="1">
    <citation type="submission" date="2017-11" db="EMBL/GenBank/DDBJ databases">
        <title>De novo assembly and phasing of dikaryotic genomes from two isolates of Puccinia coronata f. sp. avenae, the causal agent of oat crown rust.</title>
        <authorList>
            <person name="Miller M.E."/>
            <person name="Zhang Y."/>
            <person name="Omidvar V."/>
            <person name="Sperschneider J."/>
            <person name="Schwessinger B."/>
            <person name="Raley C."/>
            <person name="Palmer J.M."/>
            <person name="Garnica D."/>
            <person name="Upadhyaya N."/>
            <person name="Rathjen J."/>
            <person name="Taylor J.M."/>
            <person name="Park R.F."/>
            <person name="Dodds P.N."/>
            <person name="Hirsch C.D."/>
            <person name="Kianian S.F."/>
            <person name="Figueroa M."/>
        </authorList>
    </citation>
    <scope>NUCLEOTIDE SEQUENCE [LARGE SCALE GENOMIC DNA]</scope>
    <source>
        <strain evidence="1">12SD80</strain>
    </source>
</reference>
<proteinExistence type="predicted"/>
<comment type="caution">
    <text evidence="1">The sequence shown here is derived from an EMBL/GenBank/DDBJ whole genome shotgun (WGS) entry which is preliminary data.</text>
</comment>
<evidence type="ECO:0000313" key="1">
    <source>
        <dbReference type="EMBL" id="PLW17982.1"/>
    </source>
</evidence>
<protein>
    <submittedName>
        <fullName evidence="1">Uncharacterized protein</fullName>
    </submittedName>
</protein>
<evidence type="ECO:0000313" key="2">
    <source>
        <dbReference type="Proteomes" id="UP000235392"/>
    </source>
</evidence>